<sequence>MAGKIDNNSGITPPIQPESTPQTEPPVGKLGSKTVSPHSLDENLQQGLQSRAQPDKEITDRSVSRPPLSKEKLDLVRDLIRNKSWGGVQNVLNEDVKSLEHFDQLAEIAPRKLPLEAQQLVVNRYAEVAAERIHAQLTDLKGSASEQLDSLNLYFIRPDSPHNAVKIICRSVSNDFMQASKFQPSLEQSLRDQMETHSFKLLKRSVKILDEQVATEGSPEQKRKNLWQINQRLIEVGG</sequence>
<feature type="compositionally biased region" description="Polar residues" evidence="1">
    <location>
        <begin position="33"/>
        <end position="52"/>
    </location>
</feature>
<comment type="caution">
    <text evidence="2">The sequence shown here is derived from an EMBL/GenBank/DDBJ whole genome shotgun (WGS) entry which is preliminary data.</text>
</comment>
<evidence type="ECO:0000313" key="3">
    <source>
        <dbReference type="Proteomes" id="UP000028006"/>
    </source>
</evidence>
<reference evidence="2 3" key="1">
    <citation type="submission" date="2014-06" db="EMBL/GenBank/DDBJ databases">
        <title>Whole Genome Sequences of Three Symbiotic Endozoicomonas Bacteria.</title>
        <authorList>
            <person name="Neave M.J."/>
            <person name="Apprill A."/>
            <person name="Voolstra C.R."/>
        </authorList>
    </citation>
    <scope>NUCLEOTIDE SEQUENCE [LARGE SCALE GENOMIC DNA]</scope>
    <source>
        <strain evidence="2 3">LMG 24815</strain>
    </source>
</reference>
<proteinExistence type="predicted"/>
<accession>A0A081N4E2</accession>
<evidence type="ECO:0000313" key="2">
    <source>
        <dbReference type="EMBL" id="KEQ13315.1"/>
    </source>
</evidence>
<organism evidence="2 3">
    <name type="scientific">Endozoicomonas montiporae</name>
    <dbReference type="NCBI Taxonomy" id="1027273"/>
    <lineage>
        <taxon>Bacteria</taxon>
        <taxon>Pseudomonadati</taxon>
        <taxon>Pseudomonadota</taxon>
        <taxon>Gammaproteobacteria</taxon>
        <taxon>Oceanospirillales</taxon>
        <taxon>Endozoicomonadaceae</taxon>
        <taxon>Endozoicomonas</taxon>
    </lineage>
</organism>
<feature type="compositionally biased region" description="Basic and acidic residues" evidence="1">
    <location>
        <begin position="53"/>
        <end position="66"/>
    </location>
</feature>
<feature type="region of interest" description="Disordered" evidence="1">
    <location>
        <begin position="1"/>
        <end position="66"/>
    </location>
</feature>
<dbReference type="AlphaFoldDB" id="A0A081N4E2"/>
<keyword evidence="3" id="KW-1185">Reference proteome</keyword>
<feature type="compositionally biased region" description="Polar residues" evidence="1">
    <location>
        <begin position="1"/>
        <end position="22"/>
    </location>
</feature>
<gene>
    <name evidence="2" type="ORF">GZ77_12865</name>
</gene>
<dbReference type="RefSeq" id="WP_034876011.1">
    <property type="nucleotide sequence ID" value="NZ_JOKG01000003.1"/>
</dbReference>
<protein>
    <submittedName>
        <fullName evidence="2">Uncharacterized protein</fullName>
    </submittedName>
</protein>
<name>A0A081N4E2_9GAMM</name>
<dbReference type="Proteomes" id="UP000028006">
    <property type="component" value="Unassembled WGS sequence"/>
</dbReference>
<evidence type="ECO:0000256" key="1">
    <source>
        <dbReference type="SAM" id="MobiDB-lite"/>
    </source>
</evidence>
<dbReference type="EMBL" id="JOKG01000003">
    <property type="protein sequence ID" value="KEQ13315.1"/>
    <property type="molecule type" value="Genomic_DNA"/>
</dbReference>